<protein>
    <submittedName>
        <fullName evidence="1">Uncharacterized protein</fullName>
    </submittedName>
</protein>
<evidence type="ECO:0000313" key="2">
    <source>
        <dbReference type="Proteomes" id="UP000015102"/>
    </source>
</evidence>
<dbReference type="HOGENOM" id="CLU_1457931_0_0_1"/>
<proteinExistence type="predicted"/>
<name>T1GWK2_MEGSC</name>
<keyword evidence="2" id="KW-1185">Reference proteome</keyword>
<evidence type="ECO:0000313" key="1">
    <source>
        <dbReference type="EnsemblMetazoa" id="MESCA008179-PA"/>
    </source>
</evidence>
<dbReference type="EMBL" id="CAQQ02392576">
    <property type="status" value="NOT_ANNOTATED_CDS"/>
    <property type="molecule type" value="Genomic_DNA"/>
</dbReference>
<accession>T1GWK2</accession>
<dbReference type="AlphaFoldDB" id="T1GWK2"/>
<reference evidence="1" key="2">
    <citation type="submission" date="2015-06" db="UniProtKB">
        <authorList>
            <consortium name="EnsemblMetazoa"/>
        </authorList>
    </citation>
    <scope>IDENTIFICATION</scope>
</reference>
<sequence length="186" mass="21291">MMNEVNIFSRPLGFISPYKFLVFVSLKDSINNGQMKELITQIPSNQASLKQGRMEIERIVRNFEELLNLLRKQLLFKVERCTGKQLALLIDCKGILEYSSNRKFVKPLSCRLSSSAIIGSAVILGYWLPTWEWLLSWISSPPQTSISFEPTEQFDPSLPQDVEILRQTPTLQKIDIITSPKRDTGN</sequence>
<dbReference type="EnsemblMetazoa" id="MESCA008179-RA">
    <property type="protein sequence ID" value="MESCA008179-PA"/>
    <property type="gene ID" value="MESCA008179"/>
</dbReference>
<dbReference type="Proteomes" id="UP000015102">
    <property type="component" value="Unassembled WGS sequence"/>
</dbReference>
<reference evidence="2" key="1">
    <citation type="submission" date="2013-02" db="EMBL/GenBank/DDBJ databases">
        <authorList>
            <person name="Hughes D."/>
        </authorList>
    </citation>
    <scope>NUCLEOTIDE SEQUENCE</scope>
    <source>
        <strain>Durham</strain>
        <strain evidence="2">NC isolate 2 -- Noor lab</strain>
    </source>
</reference>
<dbReference type="EMBL" id="CAQQ02392575">
    <property type="status" value="NOT_ANNOTATED_CDS"/>
    <property type="molecule type" value="Genomic_DNA"/>
</dbReference>
<organism evidence="1 2">
    <name type="scientific">Megaselia scalaris</name>
    <name type="common">Humpbacked fly</name>
    <name type="synonym">Phora scalaris</name>
    <dbReference type="NCBI Taxonomy" id="36166"/>
    <lineage>
        <taxon>Eukaryota</taxon>
        <taxon>Metazoa</taxon>
        <taxon>Ecdysozoa</taxon>
        <taxon>Arthropoda</taxon>
        <taxon>Hexapoda</taxon>
        <taxon>Insecta</taxon>
        <taxon>Pterygota</taxon>
        <taxon>Neoptera</taxon>
        <taxon>Endopterygota</taxon>
        <taxon>Diptera</taxon>
        <taxon>Brachycera</taxon>
        <taxon>Muscomorpha</taxon>
        <taxon>Platypezoidea</taxon>
        <taxon>Phoridae</taxon>
        <taxon>Megaseliini</taxon>
        <taxon>Megaselia</taxon>
    </lineage>
</organism>
<dbReference type="EMBL" id="CAQQ02392574">
    <property type="status" value="NOT_ANNOTATED_CDS"/>
    <property type="molecule type" value="Genomic_DNA"/>
</dbReference>